<dbReference type="EMBL" id="OZ026884">
    <property type="protein sequence ID" value="CAL1241141.1"/>
    <property type="molecule type" value="Genomic_DNA"/>
</dbReference>
<organism evidence="1 2">
    <name type="scientific">Candidatus Methylocalor cossyra</name>
    <dbReference type="NCBI Taxonomy" id="3108543"/>
    <lineage>
        <taxon>Bacteria</taxon>
        <taxon>Pseudomonadati</taxon>
        <taxon>Pseudomonadota</taxon>
        <taxon>Gammaproteobacteria</taxon>
        <taxon>Methylococcales</taxon>
        <taxon>Methylococcaceae</taxon>
        <taxon>Candidatus Methylocalor</taxon>
    </lineage>
</organism>
<keyword evidence="2" id="KW-1185">Reference proteome</keyword>
<name>A0ABP1CA48_9GAMM</name>
<proteinExistence type="predicted"/>
<dbReference type="Proteomes" id="UP001497493">
    <property type="component" value="Chromosome"/>
</dbReference>
<sequence>MGPDLTFGLEARPVFLYTLKLDLPPVAISRAAFRGPSFASDPTICPGEHQPVRQSCNSFKRVLNI</sequence>
<accession>A0ABP1CA48</accession>
<reference evidence="1 2" key="1">
    <citation type="submission" date="2024-04" db="EMBL/GenBank/DDBJ databases">
        <authorList>
            <person name="Cremers G."/>
        </authorList>
    </citation>
    <scope>NUCLEOTIDE SEQUENCE [LARGE SCALE GENOMIC DNA]</scope>
    <source>
        <strain evidence="1">MeCH1-AG</strain>
    </source>
</reference>
<protein>
    <submittedName>
        <fullName evidence="1">Uncharacterized protein</fullName>
    </submittedName>
</protein>
<evidence type="ECO:0000313" key="2">
    <source>
        <dbReference type="Proteomes" id="UP001497493"/>
    </source>
</evidence>
<evidence type="ECO:0000313" key="1">
    <source>
        <dbReference type="EMBL" id="CAL1241141.1"/>
    </source>
</evidence>
<gene>
    <name evidence="1" type="ORF">MECH1_V1_2365</name>
</gene>